<dbReference type="Proteomes" id="UP000664859">
    <property type="component" value="Unassembled WGS sequence"/>
</dbReference>
<dbReference type="EMBL" id="JAFCMP010000457">
    <property type="protein sequence ID" value="KAG5179550.1"/>
    <property type="molecule type" value="Genomic_DNA"/>
</dbReference>
<feature type="chain" id="PRO_5032744746" evidence="2">
    <location>
        <begin position="21"/>
        <end position="333"/>
    </location>
</feature>
<evidence type="ECO:0000313" key="3">
    <source>
        <dbReference type="EMBL" id="KAG5179550.1"/>
    </source>
</evidence>
<proteinExistence type="predicted"/>
<dbReference type="AlphaFoldDB" id="A0A835YQH6"/>
<evidence type="ECO:0000256" key="2">
    <source>
        <dbReference type="SAM" id="SignalP"/>
    </source>
</evidence>
<gene>
    <name evidence="3" type="ORF">JKP88DRAFT_247368</name>
</gene>
<accession>A0A835YQH6</accession>
<evidence type="ECO:0000313" key="4">
    <source>
        <dbReference type="Proteomes" id="UP000664859"/>
    </source>
</evidence>
<organism evidence="3 4">
    <name type="scientific">Tribonema minus</name>
    <dbReference type="NCBI Taxonomy" id="303371"/>
    <lineage>
        <taxon>Eukaryota</taxon>
        <taxon>Sar</taxon>
        <taxon>Stramenopiles</taxon>
        <taxon>Ochrophyta</taxon>
        <taxon>PX clade</taxon>
        <taxon>Xanthophyceae</taxon>
        <taxon>Tribonematales</taxon>
        <taxon>Tribonemataceae</taxon>
        <taxon>Tribonema</taxon>
    </lineage>
</organism>
<evidence type="ECO:0000256" key="1">
    <source>
        <dbReference type="SAM" id="MobiDB-lite"/>
    </source>
</evidence>
<feature type="compositionally biased region" description="Low complexity" evidence="1">
    <location>
        <begin position="137"/>
        <end position="150"/>
    </location>
</feature>
<reference evidence="3" key="1">
    <citation type="submission" date="2021-02" db="EMBL/GenBank/DDBJ databases">
        <title>First Annotated Genome of the Yellow-green Alga Tribonema minus.</title>
        <authorList>
            <person name="Mahan K.M."/>
        </authorList>
    </citation>
    <scope>NUCLEOTIDE SEQUENCE</scope>
    <source>
        <strain evidence="3">UTEX B ZZ1240</strain>
    </source>
</reference>
<protein>
    <submittedName>
        <fullName evidence="3">Uncharacterized protein</fullName>
    </submittedName>
</protein>
<sequence length="333" mass="35880">MRQADGALLCLTILLGAAEAFIGDVAASRHAAGFVTPSPLLLPTGAKHAVRAMVMTDDESATFKGVSVAHTGLMETKVSPATSVKQAVELVVSNSSDQDGTLHNQTVERGGAHVEDWDQDDGATVGGGQSSTAHVDGPQQQQGPPQQQQPSVGAEELTLETLQASLETLQASIIALQTETGILEKQVGDLGAARVSTVAAEILWHACRRFTFEKRRSLSRCFFSMGPGHPQIVQLCESVAGITPDQFIDRSDDIIKTQQITETRFVDLPDAATNTHNDIDCHIGSLEDLDRGVGECYSLVGHPEVRRTRGHECWVIENYEEIKKAFVNRTTTK</sequence>
<name>A0A835YQH6_9STRA</name>
<feature type="region of interest" description="Disordered" evidence="1">
    <location>
        <begin position="116"/>
        <end position="154"/>
    </location>
</feature>
<keyword evidence="2" id="KW-0732">Signal</keyword>
<keyword evidence="4" id="KW-1185">Reference proteome</keyword>
<comment type="caution">
    <text evidence="3">The sequence shown here is derived from an EMBL/GenBank/DDBJ whole genome shotgun (WGS) entry which is preliminary data.</text>
</comment>
<feature type="signal peptide" evidence="2">
    <location>
        <begin position="1"/>
        <end position="20"/>
    </location>
</feature>